<evidence type="ECO:0000256" key="2">
    <source>
        <dbReference type="SAM" id="MobiDB-lite"/>
    </source>
</evidence>
<keyword evidence="4" id="KW-1185">Reference proteome</keyword>
<feature type="coiled-coil region" evidence="1">
    <location>
        <begin position="90"/>
        <end position="117"/>
    </location>
</feature>
<evidence type="ECO:0000313" key="3">
    <source>
        <dbReference type="EMBL" id="TGN72275.1"/>
    </source>
</evidence>
<dbReference type="EMBL" id="SRRT01000013">
    <property type="protein sequence ID" value="TGN72275.1"/>
    <property type="molecule type" value="Genomic_DNA"/>
</dbReference>
<keyword evidence="1" id="KW-0175">Coiled coil</keyword>
<evidence type="ECO:0000256" key="1">
    <source>
        <dbReference type="SAM" id="Coils"/>
    </source>
</evidence>
<gene>
    <name evidence="3" type="ORF">E5083_30560</name>
</gene>
<reference evidence="3 4" key="1">
    <citation type="submission" date="2019-04" db="EMBL/GenBank/DDBJ databases">
        <title>Streptomyces sp. nov. Bv016 isolated from bark of Buahinia variegata.</title>
        <authorList>
            <person name="Kanchanasin P."/>
            <person name="Tanasupawat S."/>
            <person name="Yuki M."/>
            <person name="Kudo T."/>
        </authorList>
    </citation>
    <scope>NUCLEOTIDE SEQUENCE [LARGE SCALE GENOMIC DNA]</scope>
    <source>
        <strain evidence="3 4">Bv016</strain>
    </source>
</reference>
<dbReference type="GeneID" id="95451916"/>
<organism evidence="3 4">
    <name type="scientific">Streptomyces bauhiniae</name>
    <dbReference type="NCBI Taxonomy" id="2340725"/>
    <lineage>
        <taxon>Bacteria</taxon>
        <taxon>Bacillati</taxon>
        <taxon>Actinomycetota</taxon>
        <taxon>Actinomycetes</taxon>
        <taxon>Kitasatosporales</taxon>
        <taxon>Streptomycetaceae</taxon>
        <taxon>Streptomyces</taxon>
    </lineage>
</organism>
<sequence>MTTYSSSYTGPQWKIAQVELDPETRTPAATVMEPTELAGPTAFWPDGTTSYLLHFHGGAVTSWTVADEADTAVRALEAVRTGEEIAPDALRAYIRDVRRLETRMTALKEELLLIAREPGPTGRARLTFREIGDELRQHHSTVAERHQRIVDGDPAPWRAWLTQHTERAALYSNGGELPRTPEPPREHETNVYDSEEEPGKVIARCRCGWSGPAGTNIVTAARQGKAHEDQPEA</sequence>
<comment type="caution">
    <text evidence="3">The sequence shown here is derived from an EMBL/GenBank/DDBJ whole genome shotgun (WGS) entry which is preliminary data.</text>
</comment>
<dbReference type="RefSeq" id="WP_135788921.1">
    <property type="nucleotide sequence ID" value="NZ_SRRT01000013.1"/>
</dbReference>
<feature type="region of interest" description="Disordered" evidence="2">
    <location>
        <begin position="171"/>
        <end position="197"/>
    </location>
</feature>
<evidence type="ECO:0000313" key="4">
    <source>
        <dbReference type="Proteomes" id="UP000298159"/>
    </source>
</evidence>
<protein>
    <submittedName>
        <fullName evidence="3">Uncharacterized protein</fullName>
    </submittedName>
</protein>
<accession>A0A4Z1CU64</accession>
<proteinExistence type="predicted"/>
<dbReference type="Proteomes" id="UP000298159">
    <property type="component" value="Unassembled WGS sequence"/>
</dbReference>
<dbReference type="AlphaFoldDB" id="A0A4Z1CU64"/>
<name>A0A4Z1CU64_9ACTN</name>